<dbReference type="Gramene" id="ONK75125">
    <property type="protein sequence ID" value="ONK75125"/>
    <property type="gene ID" value="A4U43_C03F13630"/>
</dbReference>
<sequence length="454" mass="53255">MRLYRLSDSMAESRRVSFRHATFRLETDEIQQQFLEGFKQKCAKGIYLTRKFQSLCNLNEWVDTEYSDRNTEFLDLKVSTTMCGSNSEIDKEVYRSIGRNVAVLFKDRFKILVEINKKFQPALEGTPPEVIDAQLRKFEHDALEIVNQARDKADKIIGGLRKEAEQIPQRKKALLLLLLHREDYYETIDCFLHDVRAYRAREMKKIRKNQNLQRSSALKLQYIAHGSSREMVNTYFYVWRRSSSLEDSLNSLFAATSRNIRTLQDTTRKLLLVQLAEKDYELLTLIVEAELDLRGNAENFREDRENEVYSLANCLKNHPESDKAINTLSSYFLKKMVSADKEKRKVNTFQQIVREQNNNCPGIDKAEKYVLLLTKEHCAKVDAVLRQIALFENVLLGDYLVWKKWKDTESSLKLPELTFPDFILEPSILMQQFRESVQIESHVELELEEELDLH</sequence>
<dbReference type="EMBL" id="CM007383">
    <property type="protein sequence ID" value="ONK75125.1"/>
    <property type="molecule type" value="Genomic_DNA"/>
</dbReference>
<keyword evidence="2" id="KW-1185">Reference proteome</keyword>
<protein>
    <submittedName>
        <fullName evidence="1">Uncharacterized protein</fullName>
    </submittedName>
</protein>
<proteinExistence type="predicted"/>
<evidence type="ECO:0000313" key="2">
    <source>
        <dbReference type="Proteomes" id="UP000243459"/>
    </source>
</evidence>
<evidence type="ECO:0000313" key="1">
    <source>
        <dbReference type="EMBL" id="ONK75125.1"/>
    </source>
</evidence>
<dbReference type="Proteomes" id="UP000243459">
    <property type="component" value="Chromosome 3"/>
</dbReference>
<reference evidence="2" key="1">
    <citation type="journal article" date="2017" name="Nat. Commun.">
        <title>The asparagus genome sheds light on the origin and evolution of a young Y chromosome.</title>
        <authorList>
            <person name="Harkess A."/>
            <person name="Zhou J."/>
            <person name="Xu C."/>
            <person name="Bowers J.E."/>
            <person name="Van der Hulst R."/>
            <person name="Ayyampalayam S."/>
            <person name="Mercati F."/>
            <person name="Riccardi P."/>
            <person name="McKain M.R."/>
            <person name="Kakrana A."/>
            <person name="Tang H."/>
            <person name="Ray J."/>
            <person name="Groenendijk J."/>
            <person name="Arikit S."/>
            <person name="Mathioni S.M."/>
            <person name="Nakano M."/>
            <person name="Shan H."/>
            <person name="Telgmann-Rauber A."/>
            <person name="Kanno A."/>
            <person name="Yue Z."/>
            <person name="Chen H."/>
            <person name="Li W."/>
            <person name="Chen Y."/>
            <person name="Xu X."/>
            <person name="Zhang Y."/>
            <person name="Luo S."/>
            <person name="Chen H."/>
            <person name="Gao J."/>
            <person name="Mao Z."/>
            <person name="Pires J.C."/>
            <person name="Luo M."/>
            <person name="Kudrna D."/>
            <person name="Wing R.A."/>
            <person name="Meyers B.C."/>
            <person name="Yi K."/>
            <person name="Kong H."/>
            <person name="Lavrijsen P."/>
            <person name="Sunseri F."/>
            <person name="Falavigna A."/>
            <person name="Ye Y."/>
            <person name="Leebens-Mack J.H."/>
            <person name="Chen G."/>
        </authorList>
    </citation>
    <scope>NUCLEOTIDE SEQUENCE [LARGE SCALE GENOMIC DNA]</scope>
    <source>
        <strain evidence="2">cv. DH0086</strain>
    </source>
</reference>
<dbReference type="AlphaFoldDB" id="A0A5P1F9U0"/>
<name>A0A5P1F9U0_ASPOF</name>
<accession>A0A5P1F9U0</accession>
<organism evidence="1 2">
    <name type="scientific">Asparagus officinalis</name>
    <name type="common">Garden asparagus</name>
    <dbReference type="NCBI Taxonomy" id="4686"/>
    <lineage>
        <taxon>Eukaryota</taxon>
        <taxon>Viridiplantae</taxon>
        <taxon>Streptophyta</taxon>
        <taxon>Embryophyta</taxon>
        <taxon>Tracheophyta</taxon>
        <taxon>Spermatophyta</taxon>
        <taxon>Magnoliopsida</taxon>
        <taxon>Liliopsida</taxon>
        <taxon>Asparagales</taxon>
        <taxon>Asparagaceae</taxon>
        <taxon>Asparagoideae</taxon>
        <taxon>Asparagus</taxon>
    </lineage>
</organism>
<gene>
    <name evidence="1" type="ORF">A4U43_C03F13630</name>
</gene>